<evidence type="ECO:0000313" key="1">
    <source>
        <dbReference type="EMBL" id="OZU90580.1"/>
    </source>
</evidence>
<dbReference type="Proteomes" id="UP000216498">
    <property type="component" value="Unassembled WGS sequence"/>
</dbReference>
<gene>
    <name evidence="1" type="ORF">CIL03_05405</name>
</gene>
<reference evidence="1 2" key="1">
    <citation type="submission" date="2017-08" db="EMBL/GenBank/DDBJ databases">
        <title>Virgibacillus indicus sp. nov. and Virgibacillus profoundi sp. nov, two moderately halophilic bacteria isolated from marine sediment by using the Microfluidic Streak Plate.</title>
        <authorList>
            <person name="Xu B."/>
            <person name="Hu B."/>
            <person name="Wang J."/>
            <person name="Zhu Y."/>
            <person name="Huang L."/>
            <person name="Du W."/>
            <person name="Huang Y."/>
        </authorList>
    </citation>
    <scope>NUCLEOTIDE SEQUENCE [LARGE SCALE GENOMIC DNA]</scope>
    <source>
        <strain evidence="1 2">IO3-P2-C2</strain>
    </source>
</reference>
<comment type="caution">
    <text evidence="1">The sequence shown here is derived from an EMBL/GenBank/DDBJ whole genome shotgun (WGS) entry which is preliminary data.</text>
</comment>
<dbReference type="AlphaFoldDB" id="A0A265NEU8"/>
<protein>
    <recommendedName>
        <fullName evidence="3">SLAP domain-containing protein</fullName>
    </recommendedName>
</protein>
<dbReference type="EMBL" id="NPMS01000001">
    <property type="protein sequence ID" value="OZU90580.1"/>
    <property type="molecule type" value="Genomic_DNA"/>
</dbReference>
<evidence type="ECO:0000313" key="2">
    <source>
        <dbReference type="Proteomes" id="UP000216498"/>
    </source>
</evidence>
<evidence type="ECO:0008006" key="3">
    <source>
        <dbReference type="Google" id="ProtNLM"/>
    </source>
</evidence>
<dbReference type="NCBIfam" id="TIGR04398">
    <property type="entry name" value="SLAP_DUP"/>
    <property type="match status" value="1"/>
</dbReference>
<keyword evidence="2" id="KW-1185">Reference proteome</keyword>
<name>A0A265NEU8_9BACI</name>
<dbReference type="InterPro" id="IPR030910">
    <property type="entry name" value="SLAP_dom"/>
</dbReference>
<dbReference type="RefSeq" id="WP_094884290.1">
    <property type="nucleotide sequence ID" value="NZ_NPMS01000001.1"/>
</dbReference>
<organism evidence="1 2">
    <name type="scientific">Virgibacillus indicus</name>
    <dbReference type="NCBI Taxonomy" id="2024554"/>
    <lineage>
        <taxon>Bacteria</taxon>
        <taxon>Bacillati</taxon>
        <taxon>Bacillota</taxon>
        <taxon>Bacilli</taxon>
        <taxon>Bacillales</taxon>
        <taxon>Bacillaceae</taxon>
        <taxon>Virgibacillus</taxon>
    </lineage>
</organism>
<dbReference type="OrthoDB" id="1907642at2"/>
<proteinExistence type="predicted"/>
<sequence length="125" mass="14408">MQKLKFQSAWDKTIAEEDRKKIKTAFENVSLDSGRNIQFSTLWQAKNHRGELLVAVLVHNTSQEDFSFLDQPMTYFINDKTFAEHVFSPPIIVEKQTSMPWTFIFPKGSFVSNEPFEGGELSFPS</sequence>
<accession>A0A265NEU8</accession>